<evidence type="ECO:0000313" key="2">
    <source>
        <dbReference type="EMBL" id="WXB97371.1"/>
    </source>
</evidence>
<feature type="transmembrane region" description="Helical" evidence="1">
    <location>
        <begin position="40"/>
        <end position="59"/>
    </location>
</feature>
<proteinExistence type="predicted"/>
<reference evidence="2 3" key="1">
    <citation type="submission" date="2024-02" db="EMBL/GenBank/DDBJ databases">
        <title>Seven novel Bacillus-like species.</title>
        <authorList>
            <person name="Liu G."/>
        </authorList>
    </citation>
    <scope>NUCLEOTIDE SEQUENCE [LARGE SCALE GENOMIC DNA]</scope>
    <source>
        <strain evidence="2 3">FJAT-52054</strain>
    </source>
</reference>
<protein>
    <submittedName>
        <fullName evidence="2">Uncharacterized protein</fullName>
    </submittedName>
</protein>
<keyword evidence="3" id="KW-1185">Reference proteome</keyword>
<gene>
    <name evidence="2" type="ORF">WCV65_02390</name>
</gene>
<keyword evidence="1" id="KW-0812">Transmembrane</keyword>
<keyword evidence="1" id="KW-0472">Membrane</keyword>
<organism evidence="2 3">
    <name type="scientific">Metabacillus sediminis</name>
    <dbReference type="NCBI Taxonomy" id="3117746"/>
    <lineage>
        <taxon>Bacteria</taxon>
        <taxon>Bacillati</taxon>
        <taxon>Bacillota</taxon>
        <taxon>Bacilli</taxon>
        <taxon>Bacillales</taxon>
        <taxon>Bacillaceae</taxon>
        <taxon>Metabacillus</taxon>
    </lineage>
</organism>
<accession>A0ABZ2NI67</accession>
<feature type="transmembrane region" description="Helical" evidence="1">
    <location>
        <begin position="71"/>
        <end position="90"/>
    </location>
</feature>
<name>A0ABZ2NI67_9BACI</name>
<feature type="transmembrane region" description="Helical" evidence="1">
    <location>
        <begin position="96"/>
        <end position="117"/>
    </location>
</feature>
<dbReference type="EMBL" id="CP147407">
    <property type="protein sequence ID" value="WXB97371.1"/>
    <property type="molecule type" value="Genomic_DNA"/>
</dbReference>
<evidence type="ECO:0000313" key="3">
    <source>
        <dbReference type="Proteomes" id="UP001377337"/>
    </source>
</evidence>
<dbReference type="RefSeq" id="WP_338779744.1">
    <property type="nucleotide sequence ID" value="NZ_CP147407.1"/>
</dbReference>
<keyword evidence="1" id="KW-1133">Transmembrane helix</keyword>
<dbReference type="Proteomes" id="UP001377337">
    <property type="component" value="Chromosome"/>
</dbReference>
<evidence type="ECO:0000256" key="1">
    <source>
        <dbReference type="SAM" id="Phobius"/>
    </source>
</evidence>
<sequence>MKTFLRKGITAAISAFLAALVLQIINNVTSQHAGNWMAVYFVYGLALYAAGGIPVSYLLDFAAGNRGLWGGVLKVILYSIAGAVMLVAFFKFSVITWQLAAFGVFAALLFLAVETILKKRSSISS</sequence>